<dbReference type="InterPro" id="IPR029028">
    <property type="entry name" value="Alpha/beta_knot_MTases"/>
</dbReference>
<evidence type="ECO:0000256" key="2">
    <source>
        <dbReference type="ARBA" id="ARBA00022679"/>
    </source>
</evidence>
<reference evidence="6" key="1">
    <citation type="submission" date="2022-07" db="EMBL/GenBank/DDBJ databases">
        <title>Parvularcula maris sp. nov., an algicidal bacterium isolated from seawater.</title>
        <authorList>
            <person name="Li F."/>
        </authorList>
    </citation>
    <scope>NUCLEOTIDE SEQUENCE</scope>
    <source>
        <strain evidence="6">BGMRC 0090</strain>
    </source>
</reference>
<proteinExistence type="inferred from homology"/>
<feature type="binding site" evidence="5">
    <location>
        <position position="103"/>
    </location>
    <ligand>
        <name>S-adenosyl-L-methionine</name>
        <dbReference type="ChEBI" id="CHEBI:59789"/>
    </ligand>
</feature>
<gene>
    <name evidence="5" type="primary">rlmH</name>
    <name evidence="6" type="ORF">NOG11_07230</name>
</gene>
<dbReference type="Gene3D" id="3.40.1280.10">
    <property type="match status" value="1"/>
</dbReference>
<comment type="caution">
    <text evidence="6">The sequence shown here is derived from an EMBL/GenBank/DDBJ whole genome shotgun (WGS) entry which is preliminary data.</text>
</comment>
<keyword evidence="5" id="KW-0698">rRNA processing</keyword>
<comment type="similarity">
    <text evidence="4 5">Belongs to the RNA methyltransferase RlmH family.</text>
</comment>
<evidence type="ECO:0000256" key="5">
    <source>
        <dbReference type="HAMAP-Rule" id="MF_00658"/>
    </source>
</evidence>
<evidence type="ECO:0000313" key="6">
    <source>
        <dbReference type="EMBL" id="MCQ8185183.1"/>
    </source>
</evidence>
<comment type="subcellular location">
    <subcellularLocation>
        <location evidence="5">Cytoplasm</location>
    </subcellularLocation>
</comment>
<dbReference type="EC" id="2.1.1.177" evidence="5"/>
<dbReference type="GO" id="GO:0070038">
    <property type="term" value="F:rRNA (pseudouridine-N3-)-methyltransferase activity"/>
    <property type="evidence" value="ECO:0007669"/>
    <property type="project" value="UniProtKB-UniRule"/>
</dbReference>
<dbReference type="PANTHER" id="PTHR33603">
    <property type="entry name" value="METHYLTRANSFERASE"/>
    <property type="match status" value="1"/>
</dbReference>
<feature type="binding site" evidence="5">
    <location>
        <position position="71"/>
    </location>
    <ligand>
        <name>S-adenosyl-L-methionine</name>
        <dbReference type="ChEBI" id="CHEBI:59789"/>
    </ligand>
</feature>
<dbReference type="GO" id="GO:0005737">
    <property type="term" value="C:cytoplasm"/>
    <property type="evidence" value="ECO:0007669"/>
    <property type="project" value="UniProtKB-SubCell"/>
</dbReference>
<dbReference type="HAMAP" id="MF_00658">
    <property type="entry name" value="23SrRNA_methyltr_H"/>
    <property type="match status" value="1"/>
</dbReference>
<dbReference type="AlphaFoldDB" id="A0A9X2L8S6"/>
<accession>A0A9X2L8S6</accession>
<protein>
    <recommendedName>
        <fullName evidence="5">Ribosomal RNA large subunit methyltransferase H</fullName>
        <ecNumber evidence="5">2.1.1.177</ecNumber>
    </recommendedName>
    <alternativeName>
        <fullName evidence="5">23S rRNA (pseudouridine1915-N3)-methyltransferase</fullName>
    </alternativeName>
    <alternativeName>
        <fullName evidence="5">23S rRNA m3Psi1915 methyltransferase</fullName>
    </alternativeName>
    <alternativeName>
        <fullName evidence="5">rRNA (pseudouridine-N3-)-methyltransferase RlmH</fullName>
    </alternativeName>
</protein>
<dbReference type="InterPro" id="IPR003742">
    <property type="entry name" value="RlmH-like"/>
</dbReference>
<dbReference type="InterPro" id="IPR029026">
    <property type="entry name" value="tRNA_m1G_MTases_N"/>
</dbReference>
<keyword evidence="1 5" id="KW-0489">Methyltransferase</keyword>
<evidence type="ECO:0000256" key="1">
    <source>
        <dbReference type="ARBA" id="ARBA00022603"/>
    </source>
</evidence>
<evidence type="ECO:0000256" key="3">
    <source>
        <dbReference type="ARBA" id="ARBA00022691"/>
    </source>
</evidence>
<comment type="function">
    <text evidence="5">Specifically methylates the pseudouridine at position 1915 (m3Psi1915) in 23S rRNA.</text>
</comment>
<comment type="subunit">
    <text evidence="5">Homodimer.</text>
</comment>
<dbReference type="PANTHER" id="PTHR33603:SF1">
    <property type="entry name" value="RIBOSOMAL RNA LARGE SUBUNIT METHYLTRANSFERASE H"/>
    <property type="match status" value="1"/>
</dbReference>
<dbReference type="Pfam" id="PF02590">
    <property type="entry name" value="SPOUT_MTase"/>
    <property type="match status" value="1"/>
</dbReference>
<comment type="catalytic activity">
    <reaction evidence="5">
        <text>pseudouridine(1915) in 23S rRNA + S-adenosyl-L-methionine = N(3)-methylpseudouridine(1915) in 23S rRNA + S-adenosyl-L-homocysteine + H(+)</text>
        <dbReference type="Rhea" id="RHEA:42752"/>
        <dbReference type="Rhea" id="RHEA-COMP:10221"/>
        <dbReference type="Rhea" id="RHEA-COMP:10222"/>
        <dbReference type="ChEBI" id="CHEBI:15378"/>
        <dbReference type="ChEBI" id="CHEBI:57856"/>
        <dbReference type="ChEBI" id="CHEBI:59789"/>
        <dbReference type="ChEBI" id="CHEBI:65314"/>
        <dbReference type="ChEBI" id="CHEBI:74486"/>
        <dbReference type="EC" id="2.1.1.177"/>
    </reaction>
</comment>
<dbReference type="PIRSF" id="PIRSF004505">
    <property type="entry name" value="MT_bac"/>
    <property type="match status" value="1"/>
</dbReference>
<dbReference type="EMBL" id="JANIBC010000004">
    <property type="protein sequence ID" value="MCQ8185183.1"/>
    <property type="molecule type" value="Genomic_DNA"/>
</dbReference>
<dbReference type="RefSeq" id="WP_256619050.1">
    <property type="nucleotide sequence ID" value="NZ_JANIBC010000004.1"/>
</dbReference>
<dbReference type="SUPFAM" id="SSF75217">
    <property type="entry name" value="alpha/beta knot"/>
    <property type="match status" value="1"/>
</dbReference>
<keyword evidence="2 5" id="KW-0808">Transferase</keyword>
<keyword evidence="5" id="KW-0963">Cytoplasm</keyword>
<sequence>MRLVLAAIAREAKREPLAEAASDYLKRAGGIAPQLGLKGPESRFIQPGKGSDPAREAEALRVSLKGKAVLLDERGEAMSSPEIAALIERERDQGTPELAFCIGGADGFDKAFRAEVQASGGRLLSFGRAVWPHALCRTMLAEQLYRSLAILTNHPYHRGG</sequence>
<keyword evidence="7" id="KW-1185">Reference proteome</keyword>
<keyword evidence="3 5" id="KW-0949">S-adenosyl-L-methionine</keyword>
<evidence type="ECO:0000256" key="4">
    <source>
        <dbReference type="ARBA" id="ARBA00038303"/>
    </source>
</evidence>
<name>A0A9X2L8S6_9PROT</name>
<organism evidence="6 7">
    <name type="scientific">Parvularcula maris</name>
    <dbReference type="NCBI Taxonomy" id="2965077"/>
    <lineage>
        <taxon>Bacteria</taxon>
        <taxon>Pseudomonadati</taxon>
        <taxon>Pseudomonadota</taxon>
        <taxon>Alphaproteobacteria</taxon>
        <taxon>Parvularculales</taxon>
        <taxon>Parvularculaceae</taxon>
        <taxon>Parvularcula</taxon>
    </lineage>
</organism>
<comment type="caution">
    <text evidence="5">Lacks conserved residue(s) required for the propagation of feature annotation.</text>
</comment>
<dbReference type="Proteomes" id="UP001142610">
    <property type="component" value="Unassembled WGS sequence"/>
</dbReference>
<evidence type="ECO:0000313" key="7">
    <source>
        <dbReference type="Proteomes" id="UP001142610"/>
    </source>
</evidence>
<dbReference type="CDD" id="cd18081">
    <property type="entry name" value="RlmH-like"/>
    <property type="match status" value="1"/>
</dbReference>